<organism evidence="10 11">
    <name type="scientific">Halomonas korlensis</name>
    <dbReference type="NCBI Taxonomy" id="463301"/>
    <lineage>
        <taxon>Bacteria</taxon>
        <taxon>Pseudomonadati</taxon>
        <taxon>Pseudomonadota</taxon>
        <taxon>Gammaproteobacteria</taxon>
        <taxon>Oceanospirillales</taxon>
        <taxon>Halomonadaceae</taxon>
        <taxon>Halomonas</taxon>
    </lineage>
</organism>
<feature type="chain" id="PRO_5011522346" evidence="9">
    <location>
        <begin position="32"/>
        <end position="338"/>
    </location>
</feature>
<reference evidence="11" key="1">
    <citation type="submission" date="2016-10" db="EMBL/GenBank/DDBJ databases">
        <authorList>
            <person name="Varghese N."/>
            <person name="Submissions S."/>
        </authorList>
    </citation>
    <scope>NUCLEOTIDE SEQUENCE [LARGE SCALE GENOMIC DNA]</scope>
    <source>
        <strain evidence="11">CGMCC 1.6981</strain>
    </source>
</reference>
<dbReference type="CDD" id="cd13553">
    <property type="entry name" value="PBP2_NrtA_CpmA_like"/>
    <property type="match status" value="1"/>
</dbReference>
<keyword evidence="4" id="KW-0813">Transport</keyword>
<dbReference type="STRING" id="463301.SAMN04487955_12117"/>
<dbReference type="Proteomes" id="UP000198693">
    <property type="component" value="Unassembled WGS sequence"/>
</dbReference>
<evidence type="ECO:0000313" key="10">
    <source>
        <dbReference type="EMBL" id="SFU96952.1"/>
    </source>
</evidence>
<keyword evidence="7 9" id="KW-0732">Signal</keyword>
<keyword evidence="5" id="KW-1003">Cell membrane</keyword>
<evidence type="ECO:0000313" key="11">
    <source>
        <dbReference type="Proteomes" id="UP000198693"/>
    </source>
</evidence>
<dbReference type="PANTHER" id="PTHR30024">
    <property type="entry name" value="ALIPHATIC SULFONATES-BINDING PROTEIN-RELATED"/>
    <property type="match status" value="1"/>
</dbReference>
<evidence type="ECO:0000256" key="9">
    <source>
        <dbReference type="SAM" id="SignalP"/>
    </source>
</evidence>
<keyword evidence="8" id="KW-0472">Membrane</keyword>
<dbReference type="OrthoDB" id="9815602at2"/>
<evidence type="ECO:0000256" key="7">
    <source>
        <dbReference type="ARBA" id="ARBA00022729"/>
    </source>
</evidence>
<sequence length="338" mass="36353">MIRSFTPLLSSLSGKLAAPLLAIVLASPAMAAEDLRVGYVRVMDDAQVMVAQEAGLYEKYGLDAELIEFSSGTDLIKGIVGGQLDIGVLGFSNAFTWASRGADLKIVGGAQRGYHALLAHEDSGIEQVSDLAGKSLASQKQGSTADIVLKGVTLADAGLTADDLNIMGVAPSVAVQSLAGGRVDAAFLFEPYSSIAKLQAPVEEIYEIGEVWPFPCMVVITSAETLENRRDVLWSAMDAQREAIDMLENDPEQAATFITSYFVNGPVIETRDQGDIASEEVIEQAIRTNDFSAELTEADIDRMKELAVIMQDQGILEVDGEFDVDALLDLTWQEDREI</sequence>
<dbReference type="RefSeq" id="WP_089797593.1">
    <property type="nucleotide sequence ID" value="NZ_FPBP01000021.1"/>
</dbReference>
<evidence type="ECO:0000256" key="4">
    <source>
        <dbReference type="ARBA" id="ARBA00022448"/>
    </source>
</evidence>
<comment type="subcellular location">
    <subcellularLocation>
        <location evidence="1">Endomembrane system</location>
    </subcellularLocation>
    <subcellularLocation>
        <location evidence="2">Periplasm</location>
    </subcellularLocation>
</comment>
<proteinExistence type="inferred from homology"/>
<dbReference type="GO" id="GO:0012505">
    <property type="term" value="C:endomembrane system"/>
    <property type="evidence" value="ECO:0007669"/>
    <property type="project" value="UniProtKB-SubCell"/>
</dbReference>
<dbReference type="InterPro" id="IPR044527">
    <property type="entry name" value="NrtA/CpmA_ABC-bd_dom"/>
</dbReference>
<accession>A0A1I7KHS4</accession>
<dbReference type="SUPFAM" id="SSF53850">
    <property type="entry name" value="Periplasmic binding protein-like II"/>
    <property type="match status" value="1"/>
</dbReference>
<dbReference type="AlphaFoldDB" id="A0A1I7KHS4"/>
<keyword evidence="6" id="KW-0997">Cell inner membrane</keyword>
<dbReference type="GO" id="GO:0042597">
    <property type="term" value="C:periplasmic space"/>
    <property type="evidence" value="ECO:0007669"/>
    <property type="project" value="UniProtKB-SubCell"/>
</dbReference>
<dbReference type="Pfam" id="PF13379">
    <property type="entry name" value="NMT1_2"/>
    <property type="match status" value="1"/>
</dbReference>
<evidence type="ECO:0000256" key="3">
    <source>
        <dbReference type="ARBA" id="ARBA00010742"/>
    </source>
</evidence>
<evidence type="ECO:0000256" key="2">
    <source>
        <dbReference type="ARBA" id="ARBA00004418"/>
    </source>
</evidence>
<comment type="similarity">
    <text evidence="3">Belongs to the bacterial solute-binding protein SsuA/TauA family.</text>
</comment>
<dbReference type="EMBL" id="FPBP01000021">
    <property type="protein sequence ID" value="SFU96952.1"/>
    <property type="molecule type" value="Genomic_DNA"/>
</dbReference>
<name>A0A1I7KHS4_9GAMM</name>
<feature type="signal peptide" evidence="9">
    <location>
        <begin position="1"/>
        <end position="31"/>
    </location>
</feature>
<dbReference type="PANTHER" id="PTHR30024:SF47">
    <property type="entry name" value="TAURINE-BINDING PERIPLASMIC PROTEIN"/>
    <property type="match status" value="1"/>
</dbReference>
<evidence type="ECO:0000256" key="8">
    <source>
        <dbReference type="ARBA" id="ARBA00023136"/>
    </source>
</evidence>
<keyword evidence="11" id="KW-1185">Reference proteome</keyword>
<evidence type="ECO:0000256" key="5">
    <source>
        <dbReference type="ARBA" id="ARBA00022475"/>
    </source>
</evidence>
<dbReference type="Gene3D" id="3.40.190.10">
    <property type="entry name" value="Periplasmic binding protein-like II"/>
    <property type="match status" value="2"/>
</dbReference>
<evidence type="ECO:0000256" key="6">
    <source>
        <dbReference type="ARBA" id="ARBA00022519"/>
    </source>
</evidence>
<gene>
    <name evidence="10" type="ORF">SAMN04487955_12117</name>
</gene>
<evidence type="ECO:0000256" key="1">
    <source>
        <dbReference type="ARBA" id="ARBA00004308"/>
    </source>
</evidence>
<protein>
    <submittedName>
        <fullName evidence="10">NitT/TauT family transport system substrate-binding protein</fullName>
    </submittedName>
</protein>